<sequence>MTKAKINLGNKYSNLNSVDNESNISSDNILIRSTILNVIKKGKKKETINNNDIYGKIKSQINTLYVE</sequence>
<name>A0A0A7FW21_9CLOT</name>
<evidence type="ECO:0000313" key="1">
    <source>
        <dbReference type="EMBL" id="AIY83150.1"/>
    </source>
</evidence>
<dbReference type="AlphaFoldDB" id="A0A0A7FW21"/>
<accession>A0A0A7FW21</accession>
<keyword evidence="2" id="KW-1185">Reference proteome</keyword>
<reference evidence="1 2" key="1">
    <citation type="journal article" date="2015" name="Infect. Genet. Evol.">
        <title>Genomic sequences of six botulinum neurotoxin-producing strains representing three clostridial species illustrate the mobility and diversity of botulinum neurotoxin genes.</title>
        <authorList>
            <person name="Smith T.J."/>
            <person name="Hill K.K."/>
            <person name="Xie G."/>
            <person name="Foley B.T."/>
            <person name="Williamson C.H."/>
            <person name="Foster J.T."/>
            <person name="Johnson S.L."/>
            <person name="Chertkov O."/>
            <person name="Teshima H."/>
            <person name="Gibbons H.S."/>
            <person name="Johnsky L.A."/>
            <person name="Karavis M.A."/>
            <person name="Smith L.A."/>
        </authorList>
    </citation>
    <scope>NUCLEOTIDE SEQUENCE [LARGE SCALE GENOMIC DNA]</scope>
    <source>
        <strain evidence="1">Sullivan</strain>
    </source>
</reference>
<protein>
    <submittedName>
        <fullName evidence="1">Uncharacterized protein</fullName>
    </submittedName>
</protein>
<dbReference type="HOGENOM" id="CLU_2804761_0_0_9"/>
<dbReference type="EMBL" id="CP006905">
    <property type="protein sequence ID" value="AIY83150.1"/>
    <property type="molecule type" value="Genomic_DNA"/>
</dbReference>
<dbReference type="Proteomes" id="UP000030635">
    <property type="component" value="Chromosome"/>
</dbReference>
<dbReference type="KEGG" id="cbv:U729_473"/>
<dbReference type="STRING" id="1561.NPD11_2520"/>
<gene>
    <name evidence="1" type="ORF">U729_473</name>
</gene>
<dbReference type="RefSeq" id="WP_039311306.1">
    <property type="nucleotide sequence ID" value="NZ_CP006905.1"/>
</dbReference>
<evidence type="ECO:0000313" key="2">
    <source>
        <dbReference type="Proteomes" id="UP000030635"/>
    </source>
</evidence>
<organism evidence="1 2">
    <name type="scientific">Clostridium baratii str. Sullivan</name>
    <dbReference type="NCBI Taxonomy" id="1415775"/>
    <lineage>
        <taxon>Bacteria</taxon>
        <taxon>Bacillati</taxon>
        <taxon>Bacillota</taxon>
        <taxon>Clostridia</taxon>
        <taxon>Eubacteriales</taxon>
        <taxon>Clostridiaceae</taxon>
        <taxon>Clostridium</taxon>
    </lineage>
</organism>
<proteinExistence type="predicted"/>